<dbReference type="EMBL" id="JAGTXO010000006">
    <property type="protein sequence ID" value="KAG8467447.1"/>
    <property type="molecule type" value="Genomic_DNA"/>
</dbReference>
<protein>
    <submittedName>
        <fullName evidence="2">Uncharacterized protein</fullName>
    </submittedName>
</protein>
<evidence type="ECO:0000313" key="2">
    <source>
        <dbReference type="EMBL" id="KAG8467447.1"/>
    </source>
</evidence>
<dbReference type="OrthoDB" id="10651473at2759"/>
<feature type="region of interest" description="Disordered" evidence="1">
    <location>
        <begin position="473"/>
        <end position="506"/>
    </location>
</feature>
<reference evidence="2" key="1">
    <citation type="submission" date="2021-05" db="EMBL/GenBank/DDBJ databases">
        <title>The genome of the haptophyte Pavlova lutheri (Diacronema luteri, Pavlovales) - a model for lipid biosynthesis in eukaryotic algae.</title>
        <authorList>
            <person name="Hulatt C.J."/>
            <person name="Posewitz M.C."/>
        </authorList>
    </citation>
    <scope>NUCLEOTIDE SEQUENCE</scope>
    <source>
        <strain evidence="2">NIVA-4/92</strain>
    </source>
</reference>
<evidence type="ECO:0000256" key="1">
    <source>
        <dbReference type="SAM" id="MobiDB-lite"/>
    </source>
</evidence>
<feature type="compositionally biased region" description="Pro residues" evidence="1">
    <location>
        <begin position="475"/>
        <end position="504"/>
    </location>
</feature>
<organism evidence="2 3">
    <name type="scientific">Diacronema lutheri</name>
    <name type="common">Unicellular marine alga</name>
    <name type="synonym">Monochrysis lutheri</name>
    <dbReference type="NCBI Taxonomy" id="2081491"/>
    <lineage>
        <taxon>Eukaryota</taxon>
        <taxon>Haptista</taxon>
        <taxon>Haptophyta</taxon>
        <taxon>Pavlovophyceae</taxon>
        <taxon>Pavlovales</taxon>
        <taxon>Pavlovaceae</taxon>
        <taxon>Diacronema</taxon>
    </lineage>
</organism>
<comment type="caution">
    <text evidence="2">The sequence shown here is derived from an EMBL/GenBank/DDBJ whole genome shotgun (WGS) entry which is preliminary data.</text>
</comment>
<proteinExistence type="predicted"/>
<feature type="compositionally biased region" description="Low complexity" evidence="1">
    <location>
        <begin position="341"/>
        <end position="354"/>
    </location>
</feature>
<feature type="region of interest" description="Disordered" evidence="1">
    <location>
        <begin position="341"/>
        <end position="367"/>
    </location>
</feature>
<accession>A0A8J5XS74</accession>
<sequence>MAVVALLAALSVAADEPGATRCAEVLERELAVRRAPSLSAPPHHELLPTLRVAEPANASDVRVVWYVHVSAADAMPVVQLALEHLYVPSDAFLVHAHPRVRALVAEQLAPTMSARANVALLGDVSERDEDDGSASLARVSAARMLHAIRAVLRSRLAFDFFVPLHEAELPTRPARQVRELLNEVRNFSFVPVSHTRARSRCAEGAEGAEGAKVAPPAHDGEVALADVALDCAGEGVLVATAAANGQRSAMRAQRDGAGVGSTNCATFEQELPSDELDTLAPPIHAALFESSVARLAACSQRPAGQSGACGAVGDAIPLGIGAFFSRDFCAALLAPAAASAAASSEEQQPQQPSQPLQPPSETQPAGPSLALDEWLRSLEHRPHGARQLLATATAHAPAAVRANVLNHHLRAQLGTLGSECEGVEPVAGDACAARADAAMRAALGSADAAFVMGIPVEATQGRARDALLNAHRALLPPPPDLPSPPDLSPPPDLPSPPDLPPPPDMAAGVCAAFDERGCAPDASGAHAPPPAPHTPPFEPPALLASLRVGGLDALAHRLRLAPLLELARAGRPRVRARRRRVASLHFTDGSSCACGGACALDASCCAPTFALACDAHGGAQHDGSGALAPVEQPPLPPCAPPTAGLRARASDARARRLALHNDAHFPAVVHAVDEAGAEVEIATIAPAQALALDATAGDALRARSVGGWLLLEVEPAGWGTLTDAEERHRIGACEPA</sequence>
<dbReference type="AlphaFoldDB" id="A0A8J5XS74"/>
<evidence type="ECO:0000313" key="3">
    <source>
        <dbReference type="Proteomes" id="UP000751190"/>
    </source>
</evidence>
<gene>
    <name evidence="2" type="ORF">KFE25_000763</name>
</gene>
<keyword evidence="3" id="KW-1185">Reference proteome</keyword>
<name>A0A8J5XS74_DIALT</name>
<dbReference type="Proteomes" id="UP000751190">
    <property type="component" value="Unassembled WGS sequence"/>
</dbReference>